<dbReference type="InterPro" id="IPR050058">
    <property type="entry name" value="Ala-tRNA_ligase"/>
</dbReference>
<dbReference type="GO" id="GO:0002161">
    <property type="term" value="F:aminoacyl-tRNA deacylase activity"/>
    <property type="evidence" value="ECO:0007669"/>
    <property type="project" value="TreeGrafter"/>
</dbReference>
<dbReference type="PRINTS" id="PR00980">
    <property type="entry name" value="TRNASYNTHALA"/>
</dbReference>
<sequence length="276" mass="31066">MGFERLVSVCQDKLSNYDTDLFAPLFDRIQELTGARPYNGGFGKDDPDGIDTAYRVIADHVRTLTFALSDGGVPNNVGRGYVLRRILRRGARYARKKFNVEIGSFFSTLAPTLIDQLGDVFPELTKKYDDIKEILDEEEESFARTLDRGEKLFEKYVAQAREAGKTELGGKDVWRLYDTFGFPVDLTRLMAEELGLGINEVEFEAAQAHSKEASKGAGKQGSKETVKREYGCQCVRDLSYGMPQMRHLGGMVRKLRKSVNLRSAEMPQKRTGNVIE</sequence>
<keyword evidence="6" id="KW-0694">RNA-binding</keyword>
<evidence type="ECO:0000256" key="7">
    <source>
        <dbReference type="ARBA" id="ARBA00022917"/>
    </source>
</evidence>
<dbReference type="GO" id="GO:0000049">
    <property type="term" value="F:tRNA binding"/>
    <property type="evidence" value="ECO:0007669"/>
    <property type="project" value="UniProtKB-KW"/>
</dbReference>
<evidence type="ECO:0000259" key="9">
    <source>
        <dbReference type="PROSITE" id="PS50860"/>
    </source>
</evidence>
<evidence type="ECO:0000256" key="8">
    <source>
        <dbReference type="ARBA" id="ARBA00023146"/>
    </source>
</evidence>
<dbReference type="EMBL" id="KV426620">
    <property type="protein sequence ID" value="KZV79427.1"/>
    <property type="molecule type" value="Genomic_DNA"/>
</dbReference>
<dbReference type="PROSITE" id="PS50860">
    <property type="entry name" value="AA_TRNA_LIGASE_II_ALA"/>
    <property type="match status" value="1"/>
</dbReference>
<evidence type="ECO:0000256" key="3">
    <source>
        <dbReference type="ARBA" id="ARBA00022598"/>
    </source>
</evidence>
<reference evidence="10 11" key="1">
    <citation type="journal article" date="2016" name="Mol. Biol. Evol.">
        <title>Comparative Genomics of Early-Diverging Mushroom-Forming Fungi Provides Insights into the Origins of Lignocellulose Decay Capabilities.</title>
        <authorList>
            <person name="Nagy L.G."/>
            <person name="Riley R."/>
            <person name="Tritt A."/>
            <person name="Adam C."/>
            <person name="Daum C."/>
            <person name="Floudas D."/>
            <person name="Sun H."/>
            <person name="Yadav J.S."/>
            <person name="Pangilinan J."/>
            <person name="Larsson K.H."/>
            <person name="Matsuura K."/>
            <person name="Barry K."/>
            <person name="Labutti K."/>
            <person name="Kuo R."/>
            <person name="Ohm R.A."/>
            <person name="Bhattacharya S.S."/>
            <person name="Shirouzu T."/>
            <person name="Yoshinaga Y."/>
            <person name="Martin F.M."/>
            <person name="Grigoriev I.V."/>
            <person name="Hibbett D.S."/>
        </authorList>
    </citation>
    <scope>NUCLEOTIDE SEQUENCE [LARGE SCALE GENOMIC DNA]</scope>
    <source>
        <strain evidence="10 11">HHB12029</strain>
    </source>
</reference>
<dbReference type="GO" id="GO:0004813">
    <property type="term" value="F:alanine-tRNA ligase activity"/>
    <property type="evidence" value="ECO:0007669"/>
    <property type="project" value="InterPro"/>
</dbReference>
<dbReference type="AlphaFoldDB" id="A0A165AUK2"/>
<keyword evidence="2" id="KW-0820">tRNA-binding</keyword>
<protein>
    <submittedName>
        <fullName evidence="10">Alanyl-tRNA synthetase</fullName>
    </submittedName>
</protein>
<evidence type="ECO:0000313" key="10">
    <source>
        <dbReference type="EMBL" id="KZV79427.1"/>
    </source>
</evidence>
<name>A0A165AUK2_EXIGL</name>
<keyword evidence="7" id="KW-0648">Protein biosynthesis</keyword>
<dbReference type="SUPFAM" id="SSF101353">
    <property type="entry name" value="Putative anticodon-binding domain of alanyl-tRNA synthetase (AlaRS)"/>
    <property type="match status" value="1"/>
</dbReference>
<dbReference type="Pfam" id="PF01411">
    <property type="entry name" value="tRNA-synt_2c"/>
    <property type="match status" value="1"/>
</dbReference>
<evidence type="ECO:0000256" key="5">
    <source>
        <dbReference type="ARBA" id="ARBA00022840"/>
    </source>
</evidence>
<proteinExistence type="inferred from homology"/>
<keyword evidence="8 10" id="KW-0030">Aminoacyl-tRNA synthetase</keyword>
<dbReference type="GO" id="GO:0006419">
    <property type="term" value="P:alanyl-tRNA aminoacylation"/>
    <property type="evidence" value="ECO:0007669"/>
    <property type="project" value="InterPro"/>
</dbReference>
<dbReference type="PANTHER" id="PTHR11777">
    <property type="entry name" value="ALANYL-TRNA SYNTHETASE"/>
    <property type="match status" value="1"/>
</dbReference>
<dbReference type="InParanoid" id="A0A165AUK2"/>
<feature type="domain" description="Alanyl-transfer RNA synthetases family profile" evidence="9">
    <location>
        <begin position="1"/>
        <end position="276"/>
    </location>
</feature>
<keyword evidence="5" id="KW-0067">ATP-binding</keyword>
<keyword evidence="4" id="KW-0547">Nucleotide-binding</keyword>
<evidence type="ECO:0000256" key="2">
    <source>
        <dbReference type="ARBA" id="ARBA00022555"/>
    </source>
</evidence>
<dbReference type="GO" id="GO:0005524">
    <property type="term" value="F:ATP binding"/>
    <property type="evidence" value="ECO:0007669"/>
    <property type="project" value="UniProtKB-KW"/>
</dbReference>
<evidence type="ECO:0000256" key="4">
    <source>
        <dbReference type="ARBA" id="ARBA00022741"/>
    </source>
</evidence>
<dbReference type="InterPro" id="IPR002318">
    <property type="entry name" value="Ala-tRNA-lgiase_IIc"/>
</dbReference>
<dbReference type="STRING" id="1314781.A0A165AUK2"/>
<dbReference type="InterPro" id="IPR018165">
    <property type="entry name" value="Ala-tRNA-synth_IIc_core"/>
</dbReference>
<organism evidence="10 11">
    <name type="scientific">Exidia glandulosa HHB12029</name>
    <dbReference type="NCBI Taxonomy" id="1314781"/>
    <lineage>
        <taxon>Eukaryota</taxon>
        <taxon>Fungi</taxon>
        <taxon>Dikarya</taxon>
        <taxon>Basidiomycota</taxon>
        <taxon>Agaricomycotina</taxon>
        <taxon>Agaricomycetes</taxon>
        <taxon>Auriculariales</taxon>
        <taxon>Exidiaceae</taxon>
        <taxon>Exidia</taxon>
    </lineage>
</organism>
<accession>A0A165AUK2</accession>
<dbReference type="GO" id="GO:0005739">
    <property type="term" value="C:mitochondrion"/>
    <property type="evidence" value="ECO:0007669"/>
    <property type="project" value="TreeGrafter"/>
</dbReference>
<dbReference type="InterPro" id="IPR018164">
    <property type="entry name" value="Ala-tRNA-synth_IIc_N"/>
</dbReference>
<dbReference type="PANTHER" id="PTHR11777:SF9">
    <property type="entry name" value="ALANINE--TRNA LIGASE, CYTOPLASMIC"/>
    <property type="match status" value="1"/>
</dbReference>
<dbReference type="OrthoDB" id="2423964at2759"/>
<keyword evidence="11" id="KW-1185">Reference proteome</keyword>
<dbReference type="InterPro" id="IPR018162">
    <property type="entry name" value="Ala-tRNA-ligase_IIc_anticod-bd"/>
</dbReference>
<evidence type="ECO:0000313" key="11">
    <source>
        <dbReference type="Proteomes" id="UP000077266"/>
    </source>
</evidence>
<comment type="similarity">
    <text evidence="1">Belongs to the class-II aminoacyl-tRNA synthetase family.</text>
</comment>
<dbReference type="Proteomes" id="UP000077266">
    <property type="component" value="Unassembled WGS sequence"/>
</dbReference>
<gene>
    <name evidence="10" type="ORF">EXIGLDRAFT_756975</name>
</gene>
<evidence type="ECO:0000256" key="6">
    <source>
        <dbReference type="ARBA" id="ARBA00022884"/>
    </source>
</evidence>
<evidence type="ECO:0000256" key="1">
    <source>
        <dbReference type="ARBA" id="ARBA00008226"/>
    </source>
</evidence>
<keyword evidence="3" id="KW-0436">Ligase</keyword>